<comment type="subcellular location">
    <subcellularLocation>
        <location evidence="1">Cell outer membrane</location>
        <topology evidence="1">Lipid-anchor</topology>
    </subcellularLocation>
</comment>
<dbReference type="OrthoDB" id="7363830at2"/>
<evidence type="ECO:0000256" key="3">
    <source>
        <dbReference type="ARBA" id="ARBA00023136"/>
    </source>
</evidence>
<dbReference type="NCBIfam" id="NF047847">
    <property type="entry name" value="SS_mature_LptM"/>
    <property type="match status" value="1"/>
</dbReference>
<dbReference type="Pfam" id="PF13627">
    <property type="entry name" value="LptM_cons"/>
    <property type="match status" value="1"/>
</dbReference>
<name>A0A286I9A6_9HYPH</name>
<evidence type="ECO:0000256" key="1">
    <source>
        <dbReference type="ARBA" id="ARBA00004459"/>
    </source>
</evidence>
<reference evidence="8" key="1">
    <citation type="submission" date="2017-08" db="EMBL/GenBank/DDBJ databases">
        <authorList>
            <person name="Varghese N."/>
            <person name="Submissions S."/>
        </authorList>
    </citation>
    <scope>NUCLEOTIDE SEQUENCE [LARGE SCALE GENOMIC DNA]</scope>
    <source>
        <strain evidence="8">KCTC 23107</strain>
    </source>
</reference>
<dbReference type="EMBL" id="OCPC01000002">
    <property type="protein sequence ID" value="SOE16642.1"/>
    <property type="molecule type" value="Genomic_DNA"/>
</dbReference>
<keyword evidence="5" id="KW-0998">Cell outer membrane</keyword>
<dbReference type="RefSeq" id="WP_097106662.1">
    <property type="nucleotide sequence ID" value="NZ_OCPC01000002.1"/>
</dbReference>
<proteinExistence type="predicted"/>
<organism evidence="7 8">
    <name type="scientific">Hoeflea halophila</name>
    <dbReference type="NCBI Taxonomy" id="714899"/>
    <lineage>
        <taxon>Bacteria</taxon>
        <taxon>Pseudomonadati</taxon>
        <taxon>Pseudomonadota</taxon>
        <taxon>Alphaproteobacteria</taxon>
        <taxon>Hyphomicrobiales</taxon>
        <taxon>Rhizobiaceae</taxon>
        <taxon>Hoeflea</taxon>
    </lineage>
</organism>
<protein>
    <submittedName>
        <fullName evidence="7">Putative lipoprotein</fullName>
    </submittedName>
</protein>
<evidence type="ECO:0000256" key="2">
    <source>
        <dbReference type="ARBA" id="ARBA00022729"/>
    </source>
</evidence>
<dbReference type="GO" id="GO:0009279">
    <property type="term" value="C:cell outer membrane"/>
    <property type="evidence" value="ECO:0007669"/>
    <property type="project" value="UniProtKB-SubCell"/>
</dbReference>
<keyword evidence="2" id="KW-0732">Signal</keyword>
<keyword evidence="4" id="KW-0564">Palmitate</keyword>
<sequence>MTTGPWIKTTCAVALLGAVLTGCGRKGDLERPNVAPAPAGTAQEAAPAAPVKERSFILDGLLE</sequence>
<keyword evidence="6 7" id="KW-0449">Lipoprotein</keyword>
<dbReference type="InterPro" id="IPR032831">
    <property type="entry name" value="LptM_cons"/>
</dbReference>
<dbReference type="Proteomes" id="UP000219465">
    <property type="component" value="Unassembled WGS sequence"/>
</dbReference>
<dbReference type="AlphaFoldDB" id="A0A286I9A6"/>
<evidence type="ECO:0000256" key="5">
    <source>
        <dbReference type="ARBA" id="ARBA00023237"/>
    </source>
</evidence>
<evidence type="ECO:0000256" key="4">
    <source>
        <dbReference type="ARBA" id="ARBA00023139"/>
    </source>
</evidence>
<keyword evidence="3" id="KW-0472">Membrane</keyword>
<gene>
    <name evidence="7" type="ORF">SAMN05877838_1521</name>
</gene>
<accession>A0A286I9A6</accession>
<evidence type="ECO:0000313" key="7">
    <source>
        <dbReference type="EMBL" id="SOE16642.1"/>
    </source>
</evidence>
<keyword evidence="8" id="KW-1185">Reference proteome</keyword>
<evidence type="ECO:0000313" key="8">
    <source>
        <dbReference type="Proteomes" id="UP000219465"/>
    </source>
</evidence>
<evidence type="ECO:0000256" key="6">
    <source>
        <dbReference type="ARBA" id="ARBA00023288"/>
    </source>
</evidence>